<dbReference type="SMART" id="SM00267">
    <property type="entry name" value="GGDEF"/>
    <property type="match status" value="1"/>
</dbReference>
<evidence type="ECO:0000313" key="3">
    <source>
        <dbReference type="Proteomes" id="UP000199630"/>
    </source>
</evidence>
<dbReference type="Gene3D" id="3.30.70.270">
    <property type="match status" value="1"/>
</dbReference>
<proteinExistence type="predicted"/>
<dbReference type="NCBIfam" id="TIGR00254">
    <property type="entry name" value="GGDEF"/>
    <property type="match status" value="1"/>
</dbReference>
<dbReference type="PANTHER" id="PTHR46663:SF4">
    <property type="entry name" value="DIGUANYLATE CYCLASE DGCT-RELATED"/>
    <property type="match status" value="1"/>
</dbReference>
<organism evidence="2 3">
    <name type="scientific">Celeribacter neptunius</name>
    <dbReference type="NCBI Taxonomy" id="588602"/>
    <lineage>
        <taxon>Bacteria</taxon>
        <taxon>Pseudomonadati</taxon>
        <taxon>Pseudomonadota</taxon>
        <taxon>Alphaproteobacteria</taxon>
        <taxon>Rhodobacterales</taxon>
        <taxon>Roseobacteraceae</taxon>
        <taxon>Celeribacter</taxon>
    </lineage>
</organism>
<dbReference type="SUPFAM" id="SSF55073">
    <property type="entry name" value="Nucleotide cyclase"/>
    <property type="match status" value="1"/>
</dbReference>
<dbReference type="PROSITE" id="PS50887">
    <property type="entry name" value="GGDEF"/>
    <property type="match status" value="1"/>
</dbReference>
<dbReference type="CDD" id="cd01949">
    <property type="entry name" value="GGDEF"/>
    <property type="match status" value="1"/>
</dbReference>
<accession>A0A1I3ILB8</accession>
<name>A0A1I3ILB8_9RHOB</name>
<dbReference type="RefSeq" id="WP_245781055.1">
    <property type="nucleotide sequence ID" value="NZ_FORH01000001.1"/>
</dbReference>
<dbReference type="InterPro" id="IPR000160">
    <property type="entry name" value="GGDEF_dom"/>
</dbReference>
<dbReference type="AlphaFoldDB" id="A0A1I3ILB8"/>
<dbReference type="InterPro" id="IPR052163">
    <property type="entry name" value="DGC-Regulatory_Protein"/>
</dbReference>
<dbReference type="Pfam" id="PF00990">
    <property type="entry name" value="GGDEF"/>
    <property type="match status" value="1"/>
</dbReference>
<evidence type="ECO:0000259" key="1">
    <source>
        <dbReference type="PROSITE" id="PS50887"/>
    </source>
</evidence>
<gene>
    <name evidence="2" type="ORF">SAMN04487991_0058</name>
</gene>
<dbReference type="EMBL" id="FORH01000001">
    <property type="protein sequence ID" value="SFI48774.1"/>
    <property type="molecule type" value="Genomic_DNA"/>
</dbReference>
<dbReference type="PANTHER" id="PTHR46663">
    <property type="entry name" value="DIGUANYLATE CYCLASE DGCT-RELATED"/>
    <property type="match status" value="1"/>
</dbReference>
<reference evidence="3" key="1">
    <citation type="submission" date="2016-10" db="EMBL/GenBank/DDBJ databases">
        <authorList>
            <person name="Varghese N."/>
            <person name="Submissions S."/>
        </authorList>
    </citation>
    <scope>NUCLEOTIDE SEQUENCE [LARGE SCALE GENOMIC DNA]</scope>
    <source>
        <strain evidence="3">DSM 26471</strain>
    </source>
</reference>
<dbReference type="InterPro" id="IPR043128">
    <property type="entry name" value="Rev_trsase/Diguanyl_cyclase"/>
</dbReference>
<protein>
    <submittedName>
        <fullName evidence="2">Diguanylate cyclase (GGDEF) domain-containing protein</fullName>
    </submittedName>
</protein>
<sequence>MSSFEFDPSALIAFMPMSLVFDNAGVITFVGPTLAKLRPAQDMIGRPVTEVFTIRDNGRGSGDDPIPLGTKLYLNFQSGISTPLKGMAAAIPAAKVNILNLSFGISIVDAVANYRLTAGDFAHTDLAIEMLYLVEAKSAVLEETKQLNARLQGAKVAAEEQAFTDTLTGLKNRRAMDHVLARMLRSSVPFALMHLDLDYFKSVNDTLGHAAGDAVLQQVARILSEETRTDDMVARVGGDEFILIFNKIVEHDHLYHLAARIITRLEEPVPYEETECRISGSIGITTTDFYDHPDADRMIHDADLALYSSKYDGRGRATVFDPLVHDGNVGELPAVQVGR</sequence>
<feature type="domain" description="GGDEF" evidence="1">
    <location>
        <begin position="188"/>
        <end position="322"/>
    </location>
</feature>
<evidence type="ECO:0000313" key="2">
    <source>
        <dbReference type="EMBL" id="SFI48774.1"/>
    </source>
</evidence>
<dbReference type="STRING" id="588602.SAMN04487991_0058"/>
<dbReference type="Proteomes" id="UP000199630">
    <property type="component" value="Unassembled WGS sequence"/>
</dbReference>
<keyword evidence="3" id="KW-1185">Reference proteome</keyword>
<dbReference type="InterPro" id="IPR029787">
    <property type="entry name" value="Nucleotide_cyclase"/>
</dbReference>